<evidence type="ECO:0000256" key="3">
    <source>
        <dbReference type="PROSITE-ProRule" id="PRU00708"/>
    </source>
</evidence>
<dbReference type="EMBL" id="QPKB01000005">
    <property type="protein sequence ID" value="RWR85133.1"/>
    <property type="molecule type" value="Genomic_DNA"/>
</dbReference>
<dbReference type="NCBIfam" id="TIGR00756">
    <property type="entry name" value="PPR"/>
    <property type="match status" value="2"/>
</dbReference>
<evidence type="ECO:0008006" key="6">
    <source>
        <dbReference type="Google" id="ProtNLM"/>
    </source>
</evidence>
<protein>
    <recommendedName>
        <fullName evidence="6">Pentatricopeptide repeat-containing protein</fullName>
    </recommendedName>
</protein>
<comment type="caution">
    <text evidence="4">The sequence shown here is derived from an EMBL/GenBank/DDBJ whole genome shotgun (WGS) entry which is preliminary data.</text>
</comment>
<dbReference type="AlphaFoldDB" id="A0A443P2U9"/>
<organism evidence="4 5">
    <name type="scientific">Cinnamomum micranthum f. kanehirae</name>
    <dbReference type="NCBI Taxonomy" id="337451"/>
    <lineage>
        <taxon>Eukaryota</taxon>
        <taxon>Viridiplantae</taxon>
        <taxon>Streptophyta</taxon>
        <taxon>Embryophyta</taxon>
        <taxon>Tracheophyta</taxon>
        <taxon>Spermatophyta</taxon>
        <taxon>Magnoliopsida</taxon>
        <taxon>Magnoliidae</taxon>
        <taxon>Laurales</taxon>
        <taxon>Lauraceae</taxon>
        <taxon>Cinnamomum</taxon>
    </lineage>
</organism>
<evidence type="ECO:0000313" key="4">
    <source>
        <dbReference type="EMBL" id="RWR85133.1"/>
    </source>
</evidence>
<evidence type="ECO:0000256" key="2">
    <source>
        <dbReference type="ARBA" id="ARBA00022737"/>
    </source>
</evidence>
<feature type="repeat" description="PPR" evidence="3">
    <location>
        <begin position="9"/>
        <end position="43"/>
    </location>
</feature>
<dbReference type="OrthoDB" id="185373at2759"/>
<dbReference type="PANTHER" id="PTHR46128:SF358">
    <property type="entry name" value="TETRATRICOPEPTIDE REPEAT (TPR)-LIKE SUPERFAMILY PROTEIN"/>
    <property type="match status" value="1"/>
</dbReference>
<dbReference type="PROSITE" id="PS51375">
    <property type="entry name" value="PPR"/>
    <property type="match status" value="1"/>
</dbReference>
<dbReference type="Pfam" id="PF12854">
    <property type="entry name" value="PPR_1"/>
    <property type="match status" value="1"/>
</dbReference>
<keyword evidence="2" id="KW-0677">Repeat</keyword>
<dbReference type="Pfam" id="PF13041">
    <property type="entry name" value="PPR_2"/>
    <property type="match status" value="1"/>
</dbReference>
<dbReference type="InterPro" id="IPR002885">
    <property type="entry name" value="PPR_rpt"/>
</dbReference>
<keyword evidence="5" id="KW-1185">Reference proteome</keyword>
<dbReference type="InterPro" id="IPR011990">
    <property type="entry name" value="TPR-like_helical_dom_sf"/>
</dbReference>
<name>A0A443P2U9_9MAGN</name>
<comment type="similarity">
    <text evidence="1">Belongs to the PPR family. P subfamily.</text>
</comment>
<evidence type="ECO:0000313" key="5">
    <source>
        <dbReference type="Proteomes" id="UP000283530"/>
    </source>
</evidence>
<dbReference type="PANTHER" id="PTHR46128">
    <property type="entry name" value="MITOCHONDRIAL GROUP I INTRON SPLICING FACTOR CCM1"/>
    <property type="match status" value="1"/>
</dbReference>
<dbReference type="STRING" id="337451.A0A443P2U9"/>
<dbReference type="InterPro" id="IPR050872">
    <property type="entry name" value="PPR_P_subfamily"/>
</dbReference>
<gene>
    <name evidence="4" type="ORF">CKAN_01398100</name>
</gene>
<dbReference type="Gene3D" id="1.25.40.10">
    <property type="entry name" value="Tetratricopeptide repeat domain"/>
    <property type="match status" value="2"/>
</dbReference>
<evidence type="ECO:0000256" key="1">
    <source>
        <dbReference type="ARBA" id="ARBA00007626"/>
    </source>
</evidence>
<accession>A0A443P2U9</accession>
<proteinExistence type="inferred from homology"/>
<sequence length="95" mass="10433">MEASGLSPNKITYITLLDGLCKRNYIGEAMNVVQAMVNSNFQPCIIHIDGLCKHGKIEMEKKVFDSIFDNGLVPDVISYTIMINAFCKKGFDGGG</sequence>
<reference evidence="4 5" key="1">
    <citation type="journal article" date="2019" name="Nat. Plants">
        <title>Stout camphor tree genome fills gaps in understanding of flowering plant genome evolution.</title>
        <authorList>
            <person name="Chaw S.M."/>
            <person name="Liu Y.C."/>
            <person name="Wu Y.W."/>
            <person name="Wang H.Y."/>
            <person name="Lin C.I."/>
            <person name="Wu C.S."/>
            <person name="Ke H.M."/>
            <person name="Chang L.Y."/>
            <person name="Hsu C.Y."/>
            <person name="Yang H.T."/>
            <person name="Sudianto E."/>
            <person name="Hsu M.H."/>
            <person name="Wu K.P."/>
            <person name="Wang L.N."/>
            <person name="Leebens-Mack J.H."/>
            <person name="Tsai I.J."/>
        </authorList>
    </citation>
    <scope>NUCLEOTIDE SEQUENCE [LARGE SCALE GENOMIC DNA]</scope>
    <source>
        <strain evidence="5">cv. Chaw 1501</strain>
        <tissue evidence="4">Young leaves</tissue>
    </source>
</reference>
<dbReference type="Proteomes" id="UP000283530">
    <property type="component" value="Unassembled WGS sequence"/>
</dbReference>